<dbReference type="OrthoDB" id="8246703at2"/>
<gene>
    <name evidence="1" type="ORF">FHW36_104407</name>
</gene>
<evidence type="ECO:0000313" key="1">
    <source>
        <dbReference type="EMBL" id="TWF40723.1"/>
    </source>
</evidence>
<reference evidence="1 2" key="1">
    <citation type="submission" date="2019-06" db="EMBL/GenBank/DDBJ databases">
        <title>Sorghum-associated microbial communities from plants grown in Nebraska, USA.</title>
        <authorList>
            <person name="Schachtman D."/>
        </authorList>
    </citation>
    <scope>NUCLEOTIDE SEQUENCE [LARGE SCALE GENOMIC DNA]</scope>
    <source>
        <strain evidence="1 2">1209</strain>
    </source>
</reference>
<dbReference type="InterPro" id="IPR015018">
    <property type="entry name" value="DUF1905"/>
</dbReference>
<dbReference type="Pfam" id="PF08922">
    <property type="entry name" value="DUF1905"/>
    <property type="match status" value="1"/>
</dbReference>
<dbReference type="Proteomes" id="UP000320811">
    <property type="component" value="Unassembled WGS sequence"/>
</dbReference>
<protein>
    <submittedName>
        <fullName evidence="1">Uncharacterized protein DUF1905</fullName>
    </submittedName>
</protein>
<dbReference type="InterPro" id="IPR037079">
    <property type="entry name" value="AF2212/PG0164-like_sf"/>
</dbReference>
<keyword evidence="2" id="KW-1185">Reference proteome</keyword>
<organism evidence="1 2">
    <name type="scientific">Chitinophaga polysaccharea</name>
    <dbReference type="NCBI Taxonomy" id="1293035"/>
    <lineage>
        <taxon>Bacteria</taxon>
        <taxon>Pseudomonadati</taxon>
        <taxon>Bacteroidota</taxon>
        <taxon>Chitinophagia</taxon>
        <taxon>Chitinophagales</taxon>
        <taxon>Chitinophagaceae</taxon>
        <taxon>Chitinophaga</taxon>
    </lineage>
</organism>
<dbReference type="Gene3D" id="2.40.30.100">
    <property type="entry name" value="AF2212/PG0164-like"/>
    <property type="match status" value="1"/>
</dbReference>
<sequence>MTIIATKGPLHQQFKAVLQKSPAKGGWTYLVWPESVSFFGTRGLVKVKGTINQQPFQSAFMALGNGTHKLPVKADICKEIKKKAGDTVIVVLEERL</sequence>
<name>A0A561PRL0_9BACT</name>
<dbReference type="RefSeq" id="WP_145670700.1">
    <property type="nucleotide sequence ID" value="NZ_VIWO01000004.1"/>
</dbReference>
<accession>A0A561PRL0</accession>
<evidence type="ECO:0000313" key="2">
    <source>
        <dbReference type="Proteomes" id="UP000320811"/>
    </source>
</evidence>
<proteinExistence type="predicted"/>
<dbReference type="EMBL" id="VIWO01000004">
    <property type="protein sequence ID" value="TWF40723.1"/>
    <property type="molecule type" value="Genomic_DNA"/>
</dbReference>
<dbReference type="AlphaFoldDB" id="A0A561PRL0"/>
<comment type="caution">
    <text evidence="1">The sequence shown here is derived from an EMBL/GenBank/DDBJ whole genome shotgun (WGS) entry which is preliminary data.</text>
</comment>
<dbReference type="SUPFAM" id="SSF141694">
    <property type="entry name" value="AF2212/PG0164-like"/>
    <property type="match status" value="1"/>
</dbReference>